<gene>
    <name evidence="3" type="ORF">IFO66_11215</name>
</gene>
<keyword evidence="1" id="KW-0175">Coiled coil</keyword>
<protein>
    <submittedName>
        <fullName evidence="3">Uncharacterized protein</fullName>
    </submittedName>
</protein>
<organism evidence="3 4">
    <name type="scientific">Paenibacillus arenosi</name>
    <dbReference type="NCBI Taxonomy" id="2774142"/>
    <lineage>
        <taxon>Bacteria</taxon>
        <taxon>Bacillati</taxon>
        <taxon>Bacillota</taxon>
        <taxon>Bacilli</taxon>
        <taxon>Bacillales</taxon>
        <taxon>Paenibacillaceae</taxon>
        <taxon>Paenibacillus</taxon>
    </lineage>
</organism>
<evidence type="ECO:0000256" key="1">
    <source>
        <dbReference type="SAM" id="Coils"/>
    </source>
</evidence>
<accession>A0ABR9AXK6</accession>
<keyword evidence="4" id="KW-1185">Reference proteome</keyword>
<evidence type="ECO:0000313" key="3">
    <source>
        <dbReference type="EMBL" id="MBD8498871.1"/>
    </source>
</evidence>
<evidence type="ECO:0000313" key="4">
    <source>
        <dbReference type="Proteomes" id="UP000634529"/>
    </source>
</evidence>
<proteinExistence type="predicted"/>
<keyword evidence="2" id="KW-1133">Transmembrane helix</keyword>
<dbReference type="Gene3D" id="1.20.5.400">
    <property type="match status" value="1"/>
</dbReference>
<dbReference type="RefSeq" id="WP_192025274.1">
    <property type="nucleotide sequence ID" value="NZ_JACYTN010000006.1"/>
</dbReference>
<comment type="caution">
    <text evidence="3">The sequence shown here is derived from an EMBL/GenBank/DDBJ whole genome shotgun (WGS) entry which is preliminary data.</text>
</comment>
<name>A0ABR9AXK6_9BACL</name>
<reference evidence="3 4" key="1">
    <citation type="submission" date="2020-09" db="EMBL/GenBank/DDBJ databases">
        <title>Paenibacillus sp. CAU 1523 isolated from sand of Haeundae Beach.</title>
        <authorList>
            <person name="Kim W."/>
        </authorList>
    </citation>
    <scope>NUCLEOTIDE SEQUENCE [LARGE SCALE GENOMIC DNA]</scope>
    <source>
        <strain evidence="3 4">CAU 1523</strain>
    </source>
</reference>
<dbReference type="EMBL" id="JACYTN010000006">
    <property type="protein sequence ID" value="MBD8498871.1"/>
    <property type="molecule type" value="Genomic_DNA"/>
</dbReference>
<keyword evidence="2" id="KW-0472">Membrane</keyword>
<feature type="coiled-coil region" evidence="1">
    <location>
        <begin position="46"/>
        <end position="87"/>
    </location>
</feature>
<feature type="transmembrane region" description="Helical" evidence="2">
    <location>
        <begin position="6"/>
        <end position="25"/>
    </location>
</feature>
<dbReference type="Proteomes" id="UP000634529">
    <property type="component" value="Unassembled WGS sequence"/>
</dbReference>
<sequence length="101" mass="11311">MDVGVITAIIGGIVSIITGAIGYASGRGNNKMTDRELLSKDEQAFRAELREELAKNKEEIKRLSEEIQTLREENLDLITENRLLNARVEELVSRWGGELLV</sequence>
<evidence type="ECO:0000256" key="2">
    <source>
        <dbReference type="SAM" id="Phobius"/>
    </source>
</evidence>
<keyword evidence="2" id="KW-0812">Transmembrane</keyword>